<gene>
    <name evidence="6" type="ORF">AAFH96_19185</name>
</gene>
<evidence type="ECO:0000259" key="5">
    <source>
        <dbReference type="PROSITE" id="PS50893"/>
    </source>
</evidence>
<dbReference type="InterPro" id="IPR013563">
    <property type="entry name" value="Oligopep_ABC_C"/>
</dbReference>
<dbReference type="NCBIfam" id="TIGR01727">
    <property type="entry name" value="oligo_HPY"/>
    <property type="match status" value="1"/>
</dbReference>
<keyword evidence="4 6" id="KW-0067">ATP-binding</keyword>
<dbReference type="Gene3D" id="3.40.50.300">
    <property type="entry name" value="P-loop containing nucleotide triphosphate hydrolases"/>
    <property type="match status" value="1"/>
</dbReference>
<keyword evidence="2" id="KW-0813">Transport</keyword>
<reference evidence="6 7" key="1">
    <citation type="submission" date="2024-04" db="EMBL/GenBank/DDBJ databases">
        <title>Polymorphospora sp. isolated from Baiyangdian Lake in Xiong'an New Area.</title>
        <authorList>
            <person name="Zhang X."/>
            <person name="Liu J."/>
        </authorList>
    </citation>
    <scope>NUCLEOTIDE SEQUENCE [LARGE SCALE GENOMIC DNA]</scope>
    <source>
        <strain evidence="6 7">2-325</strain>
    </source>
</reference>
<keyword evidence="3" id="KW-0547">Nucleotide-binding</keyword>
<evidence type="ECO:0000256" key="1">
    <source>
        <dbReference type="ARBA" id="ARBA00005417"/>
    </source>
</evidence>
<dbReference type="SMART" id="SM00382">
    <property type="entry name" value="AAA"/>
    <property type="match status" value="1"/>
</dbReference>
<dbReference type="Proteomes" id="UP001582793">
    <property type="component" value="Unassembled WGS sequence"/>
</dbReference>
<organism evidence="6 7">
    <name type="scientific">Polymorphospora lycopeni</name>
    <dbReference type="NCBI Taxonomy" id="3140240"/>
    <lineage>
        <taxon>Bacteria</taxon>
        <taxon>Bacillati</taxon>
        <taxon>Actinomycetota</taxon>
        <taxon>Actinomycetes</taxon>
        <taxon>Micromonosporales</taxon>
        <taxon>Micromonosporaceae</taxon>
        <taxon>Polymorphospora</taxon>
    </lineage>
</organism>
<dbReference type="PANTHER" id="PTHR43776:SF7">
    <property type="entry name" value="D,D-DIPEPTIDE TRANSPORT ATP-BINDING PROTEIN DDPF-RELATED"/>
    <property type="match status" value="1"/>
</dbReference>
<dbReference type="PANTHER" id="PTHR43776">
    <property type="entry name" value="TRANSPORT ATP-BINDING PROTEIN"/>
    <property type="match status" value="1"/>
</dbReference>
<dbReference type="GO" id="GO:0005524">
    <property type="term" value="F:ATP binding"/>
    <property type="evidence" value="ECO:0007669"/>
    <property type="project" value="UniProtKB-KW"/>
</dbReference>
<dbReference type="InterPro" id="IPR003593">
    <property type="entry name" value="AAA+_ATPase"/>
</dbReference>
<keyword evidence="7" id="KW-1185">Reference proteome</keyword>
<protein>
    <submittedName>
        <fullName evidence="6">ABC transporter ATP-binding protein</fullName>
    </submittedName>
</protein>
<accession>A0ABV5CT80</accession>
<dbReference type="Pfam" id="PF08352">
    <property type="entry name" value="oligo_HPY"/>
    <property type="match status" value="1"/>
</dbReference>
<evidence type="ECO:0000256" key="2">
    <source>
        <dbReference type="ARBA" id="ARBA00022448"/>
    </source>
</evidence>
<evidence type="ECO:0000313" key="6">
    <source>
        <dbReference type="EMBL" id="MFB6395214.1"/>
    </source>
</evidence>
<dbReference type="PROSITE" id="PS50893">
    <property type="entry name" value="ABC_TRANSPORTER_2"/>
    <property type="match status" value="1"/>
</dbReference>
<dbReference type="InterPro" id="IPR027417">
    <property type="entry name" value="P-loop_NTPase"/>
</dbReference>
<dbReference type="PROSITE" id="PS00211">
    <property type="entry name" value="ABC_TRANSPORTER_1"/>
    <property type="match status" value="1"/>
</dbReference>
<proteinExistence type="inferred from homology"/>
<dbReference type="InterPro" id="IPR050319">
    <property type="entry name" value="ABC_transp_ATP-bind"/>
</dbReference>
<sequence length="312" mass="34153">MSPLLQVDDLVITYMNGRRRVPAVRGVSFAAEPGETIALVGESGCGKSSTARAVAGLEAPTTGRVRMAGHDVGAIARDPKLRHLVQMVFQHSDQSLDQMWTVERIVAEPLARMHRMRRGAARDRVVPALAEVGLGDEYLTRRPRDLSGGQAQRVAIARALITRPQLVVLDEPTASLDQSVRSRVLALLQRLQNERKMTYVFISHDLASVRRIAHRVAVMYLGRIVEVGPTAEIFRNPMHPYTKGLLESEPRVTPNEPWEITPMRGETPSPSAIPTGCAFQGRCPLAGPQCAAVDPRLVEVAGGRLLACVKKD</sequence>
<comment type="similarity">
    <text evidence="1">Belongs to the ABC transporter superfamily.</text>
</comment>
<dbReference type="Pfam" id="PF00005">
    <property type="entry name" value="ABC_tran"/>
    <property type="match status" value="1"/>
</dbReference>
<feature type="domain" description="ABC transporter" evidence="5">
    <location>
        <begin position="5"/>
        <end position="246"/>
    </location>
</feature>
<evidence type="ECO:0000256" key="3">
    <source>
        <dbReference type="ARBA" id="ARBA00022741"/>
    </source>
</evidence>
<dbReference type="InterPro" id="IPR017871">
    <property type="entry name" value="ABC_transporter-like_CS"/>
</dbReference>
<evidence type="ECO:0000256" key="4">
    <source>
        <dbReference type="ARBA" id="ARBA00022840"/>
    </source>
</evidence>
<dbReference type="SUPFAM" id="SSF52540">
    <property type="entry name" value="P-loop containing nucleoside triphosphate hydrolases"/>
    <property type="match status" value="1"/>
</dbReference>
<name>A0ABV5CT80_9ACTN</name>
<dbReference type="RefSeq" id="WP_375735110.1">
    <property type="nucleotide sequence ID" value="NZ_JBCGDC010000053.1"/>
</dbReference>
<comment type="caution">
    <text evidence="6">The sequence shown here is derived from an EMBL/GenBank/DDBJ whole genome shotgun (WGS) entry which is preliminary data.</text>
</comment>
<dbReference type="CDD" id="cd03257">
    <property type="entry name" value="ABC_NikE_OppD_transporters"/>
    <property type="match status" value="1"/>
</dbReference>
<evidence type="ECO:0000313" key="7">
    <source>
        <dbReference type="Proteomes" id="UP001582793"/>
    </source>
</evidence>
<dbReference type="InterPro" id="IPR003439">
    <property type="entry name" value="ABC_transporter-like_ATP-bd"/>
</dbReference>
<dbReference type="EMBL" id="JBCGDC010000053">
    <property type="protein sequence ID" value="MFB6395214.1"/>
    <property type="molecule type" value="Genomic_DNA"/>
</dbReference>